<keyword evidence="1" id="KW-0812">Transmembrane</keyword>
<comment type="caution">
    <text evidence="2">The sequence shown here is derived from an EMBL/GenBank/DDBJ whole genome shotgun (WGS) entry which is preliminary data.</text>
</comment>
<keyword evidence="3" id="KW-1185">Reference proteome</keyword>
<proteinExistence type="predicted"/>
<dbReference type="Pfam" id="PF03929">
    <property type="entry name" value="PepSY_TM"/>
    <property type="match status" value="1"/>
</dbReference>
<dbReference type="Proteomes" id="UP001529369">
    <property type="component" value="Unassembled WGS sequence"/>
</dbReference>
<feature type="transmembrane region" description="Helical" evidence="1">
    <location>
        <begin position="151"/>
        <end position="172"/>
    </location>
</feature>
<evidence type="ECO:0000313" key="2">
    <source>
        <dbReference type="EMBL" id="MDN3567768.1"/>
    </source>
</evidence>
<protein>
    <submittedName>
        <fullName evidence="2">PepSY-associated TM helix domain-containing protein</fullName>
    </submittedName>
</protein>
<evidence type="ECO:0000256" key="1">
    <source>
        <dbReference type="SAM" id="Phobius"/>
    </source>
</evidence>
<reference evidence="3" key="1">
    <citation type="journal article" date="2019" name="Int. J. Syst. Evol. Microbiol.">
        <title>The Global Catalogue of Microorganisms (GCM) 10K type strain sequencing project: providing services to taxonomists for standard genome sequencing and annotation.</title>
        <authorList>
            <consortium name="The Broad Institute Genomics Platform"/>
            <consortium name="The Broad Institute Genome Sequencing Center for Infectious Disease"/>
            <person name="Wu L."/>
            <person name="Ma J."/>
        </authorList>
    </citation>
    <scope>NUCLEOTIDE SEQUENCE [LARGE SCALE GENOMIC DNA]</scope>
    <source>
        <strain evidence="3">CECT 7131</strain>
    </source>
</reference>
<accession>A0ABT8ADJ3</accession>
<feature type="transmembrane region" description="Helical" evidence="1">
    <location>
        <begin position="31"/>
        <end position="52"/>
    </location>
</feature>
<keyword evidence="1" id="KW-0472">Membrane</keyword>
<dbReference type="RefSeq" id="WP_290319832.1">
    <property type="nucleotide sequence ID" value="NZ_JAUFPN010000197.1"/>
</dbReference>
<dbReference type="PANTHER" id="PTHR34219">
    <property type="entry name" value="IRON-REGULATED INNER MEMBRANE PROTEIN-RELATED"/>
    <property type="match status" value="1"/>
</dbReference>
<dbReference type="InterPro" id="IPR005625">
    <property type="entry name" value="PepSY-ass_TM"/>
</dbReference>
<feature type="transmembrane region" description="Helical" evidence="1">
    <location>
        <begin position="338"/>
        <end position="359"/>
    </location>
</feature>
<feature type="transmembrane region" description="Helical" evidence="1">
    <location>
        <begin position="202"/>
        <end position="222"/>
    </location>
</feature>
<sequence>MTADALPTQAARPARPAGRGATPVLRRLHRWLGLGLGAWFALLGLTGSLLVFTAEIETWGQAAPGPGPAQPLAALVEAARASGPEGLLRVWPPAGAGQPLRADFRDRNGRVTRYLDPSSGAVLGTVRQGSLWIHWVHDLHRGLLLGGLGDLLVGLLGLPLLALLLAGLALWLQRDAVPWREKLVALGGLRGRRRLANQHRAFGLRVLLPLLVAVVTGIGMAFPDTVQWGLYRLIRWGTPPGSAAGAGPVDLEGAVRLAGALRPGWQVQFIDLPVPGRTTTIGVELAPPAPWPGQGISVQVDPASGALPEIGGGDPVGRIRGWIVALHDGTVLGLPHRLALAGIGALPLVMGWLGLRLWWRSRQAKRQVRRRAAAA</sequence>
<dbReference type="EMBL" id="JAUFPN010000197">
    <property type="protein sequence ID" value="MDN3567768.1"/>
    <property type="molecule type" value="Genomic_DNA"/>
</dbReference>
<organism evidence="2 3">
    <name type="scientific">Paeniroseomonas aquatica</name>
    <dbReference type="NCBI Taxonomy" id="373043"/>
    <lineage>
        <taxon>Bacteria</taxon>
        <taxon>Pseudomonadati</taxon>
        <taxon>Pseudomonadota</taxon>
        <taxon>Alphaproteobacteria</taxon>
        <taxon>Acetobacterales</taxon>
        <taxon>Acetobacteraceae</taxon>
        <taxon>Paeniroseomonas</taxon>
    </lineage>
</organism>
<keyword evidence="1" id="KW-1133">Transmembrane helix</keyword>
<name>A0ABT8ADJ3_9PROT</name>
<evidence type="ECO:0000313" key="3">
    <source>
        <dbReference type="Proteomes" id="UP001529369"/>
    </source>
</evidence>
<gene>
    <name evidence="2" type="ORF">QWZ14_25600</name>
</gene>